<organism evidence="1 2">
    <name type="scientific">Populus alba</name>
    <name type="common">White poplar</name>
    <dbReference type="NCBI Taxonomy" id="43335"/>
    <lineage>
        <taxon>Eukaryota</taxon>
        <taxon>Viridiplantae</taxon>
        <taxon>Streptophyta</taxon>
        <taxon>Embryophyta</taxon>
        <taxon>Tracheophyta</taxon>
        <taxon>Spermatophyta</taxon>
        <taxon>Magnoliopsida</taxon>
        <taxon>eudicotyledons</taxon>
        <taxon>Gunneridae</taxon>
        <taxon>Pentapetalae</taxon>
        <taxon>rosids</taxon>
        <taxon>fabids</taxon>
        <taxon>Malpighiales</taxon>
        <taxon>Salicaceae</taxon>
        <taxon>Saliceae</taxon>
        <taxon>Populus</taxon>
    </lineage>
</organism>
<name>A0ACC4BT77_POPAL</name>
<reference evidence="1 2" key="1">
    <citation type="journal article" date="2024" name="Plant Biotechnol. J.">
        <title>Genome and CRISPR/Cas9 system of a widespread forest tree (Populus alba) in the world.</title>
        <authorList>
            <person name="Liu Y.J."/>
            <person name="Jiang P.F."/>
            <person name="Han X.M."/>
            <person name="Li X.Y."/>
            <person name="Wang H.M."/>
            <person name="Wang Y.J."/>
            <person name="Wang X.X."/>
            <person name="Zeng Q.Y."/>
        </authorList>
    </citation>
    <scope>NUCLEOTIDE SEQUENCE [LARGE SCALE GENOMIC DNA]</scope>
    <source>
        <strain evidence="2">cv. PAL-ZL1</strain>
    </source>
</reference>
<dbReference type="Proteomes" id="UP000309997">
    <property type="component" value="Unassembled WGS sequence"/>
</dbReference>
<keyword evidence="2" id="KW-1185">Reference proteome</keyword>
<evidence type="ECO:0000313" key="2">
    <source>
        <dbReference type="Proteomes" id="UP000309997"/>
    </source>
</evidence>
<gene>
    <name evidence="1" type="ORF">D5086_015694</name>
</gene>
<accession>A0ACC4BT77</accession>
<protein>
    <submittedName>
        <fullName evidence="1">Uncharacterized protein</fullName>
    </submittedName>
</protein>
<dbReference type="EMBL" id="RCHU02000008">
    <property type="protein sequence ID" value="KAL3581362.1"/>
    <property type="molecule type" value="Genomic_DNA"/>
</dbReference>
<evidence type="ECO:0000313" key="1">
    <source>
        <dbReference type="EMBL" id="KAL3581362.1"/>
    </source>
</evidence>
<comment type="caution">
    <text evidence="1">The sequence shown here is derived from an EMBL/GenBank/DDBJ whole genome shotgun (WGS) entry which is preliminary data.</text>
</comment>
<proteinExistence type="predicted"/>
<sequence>MSSKGKGKAVASGGDKRKRGDVDDDKTGGGKMKRNRAVLQFFEDEADHSDYESDDSDLNFDIEDFMDEEYDVELKVKNDPPKTQNVPIVPKEEEMDGEEFDKMMEERFKNNPRFRFAEDADEAKRSMERNYLEPSAKDPTIWKVKCMVGRERHSAFCLMQKFVDLKSLGTKLQIISAFSIDHVKGYIYIEADKQIDIIEACKGLCSIYSSRMAPVPKNEVSHLLSIRKSCNQVSEGMWARVKNGNYKGDLAQIVAVNDVRKKATVKLIPRIDLQALAQKFGGGLAKKKAAIPAPRLISSSELEEFRPLIQYRRDRDTGKMFEVLDGLMLKDGYLYKRVSIDSLSCLSVLPSEEELLKFKSSENNESENLEWLAQIYVGQKKKRIIGNEKGGEKGEGSSASGQNKFELYDLVCFGRKDFGLIVGMEKDESYKILKHGPEKPDVVTVALRDLKNGPTDMKFTALDHHKKTMSVNDTVKVLEGPLKDRQGIVKQIYRGIIFIYDQNETEDCGYFCSKAQMCEKIKLSFDACYGKDSESASLGFEDFPSSPKSPLSPKKPWQAKENSLNQGDKDGLFSIGQTLRIRVGPLKGYLCQVLAMRYSDVTVKLGSQQKVLTVKSEHLSELRAKSSAMSVSDDPRSSSFKPFDLLGNEGGSGGWTGGAGTSTEGDGWNAGGLSTERTSWSSPGFTLQPETNPVNPSSSVDNEPNKDDTWGSQAKAKQTSSWGAAAADSWNKAASNIGSSSGASVGWGKATLSNEDLPGSSRGSGDNWGQGIPRDEKSSFDAAASAWDKGKTVIGNQNGSWGEAATAKNQVGSWGKCNDAVETGSWEKNKSSGTGEDCLSNKTTGWNQHKSQDGGDPWGKAAEEQDKGAAQNDSWGKAAEKRESQNGAEKPTEGWGKAGRSSAQPEADKGSGWLKDKADSAGQTSSWGKGKIFSEDATEWNKDGSNNQNQTDSWNKPKAFGSDRGSWNKQGESSWGKQEGGSRGNGNRPDGDQEFGGWNKTSDGGHGSGGSRGRGGGRGGRDQFGRGRSFSDGQSSGWKGGENNSTGNDQGGGWGKSKGFEGSREGGWKSVSSGGDSGSGWNKSGGADKETGGSVDKWNSGNKSSWNNDQTQGHNGSKGFVSNLSSEGQNDGASWKAPKSSGMNSSSGWNSASAVDEVPGGSWGGGSKWNSGKASTGDNTTGWKTGTSGAGTQPSDWGAPKASKGDQSSSWDNKTSHVDANQSSGWGSKSCWNQKSPELEKDSEDASVACDDEGQTGTCGNRGGGGSWRGGFGGRDGSDRGGFRGRGDIEGFGGRNGSDRGGYGGRGRSDRGGFGGRGGPDRGGFRGRGDRGGFGGRARGRRDYNGGWSDNNSAEDKTFDWKNGANNSGGGWKNNGGGSSWNRGGGDRGQQNSWNSGSGGTSNEGGGWSSQGSGWNQSRTAKDSGGSDLAGGPGSGAQGGGWGTKGAGSGEAGMTGGDAMTWNQSGASGGGQSSGWNGSTEGKEGINTGRELTDPCGKASSTSFWNQSSKDIEGSDDQGSGWNKGPSSNAQAGVWGDKGAGSGDGGDAETWNQSSAFGGGQSSGWGQSTEVKGANESGKPTDPWGNKASTSSWGNEGNDGSSKGGW</sequence>